<feature type="transmembrane region" description="Helical" evidence="7">
    <location>
        <begin position="299"/>
        <end position="320"/>
    </location>
</feature>
<dbReference type="PANTHER" id="PTHR23514:SF3">
    <property type="entry name" value="BYPASS OF STOP CODON PROTEIN 6"/>
    <property type="match status" value="1"/>
</dbReference>
<feature type="transmembrane region" description="Helical" evidence="7">
    <location>
        <begin position="136"/>
        <end position="159"/>
    </location>
</feature>
<keyword evidence="5 7" id="KW-1133">Transmembrane helix</keyword>
<sequence>MSTKLASNKKLFNAIIYLASFVSGSCLAAHQAMVGKICADFGASSTVMGTVIGALYTGSFLMVVIFGELSEKIGKKRVVLITGLAVSTGALTVALAPSVTVVTVGYFLYGCGVGAFESTIYAAFTDANPENSNRYMCIAQAIYSLGAVVSPILVGQFFLGQPFAWKNAYIVIVAAFVCSTTLVFTRKNITNQVSPAAKGEKLVFLKLLRSPTLVVYMLVMLCYLGFESGITYWAVNYFDELGASELGTYAISAYWLVSIAGRVVGSFIKREREALCLSLGIAAVGMGLTALAPSPVIKLVGIGIVGLGFAPAYPTLLGAGVRQFPQFSGATFSVMTFSGALGGSLFQPLFGSLVAATSTQFVYTAIFVGIIVMAVALTINVKCEDRLLARRAAECALEK</sequence>
<keyword evidence="8" id="KW-0732">Signal</keyword>
<dbReference type="InterPro" id="IPR036259">
    <property type="entry name" value="MFS_trans_sf"/>
</dbReference>
<dbReference type="PROSITE" id="PS50850">
    <property type="entry name" value="MFS"/>
    <property type="match status" value="1"/>
</dbReference>
<feature type="chain" id="PRO_5008735427" evidence="8">
    <location>
        <begin position="29"/>
        <end position="399"/>
    </location>
</feature>
<dbReference type="Pfam" id="PF07690">
    <property type="entry name" value="MFS_1"/>
    <property type="match status" value="1"/>
</dbReference>
<dbReference type="Gene3D" id="1.20.1250.20">
    <property type="entry name" value="MFS general substrate transporter like domains"/>
    <property type="match status" value="1"/>
</dbReference>
<reference evidence="10" key="1">
    <citation type="submission" date="2015-09" db="EMBL/GenBank/DDBJ databases">
        <authorList>
            <consortium name="Pathogen Informatics"/>
        </authorList>
    </citation>
    <scope>NUCLEOTIDE SEQUENCE</scope>
    <source>
        <strain evidence="10">2789STDY5834896</strain>
    </source>
</reference>
<dbReference type="InterPro" id="IPR020846">
    <property type="entry name" value="MFS_dom"/>
</dbReference>
<evidence type="ECO:0000256" key="7">
    <source>
        <dbReference type="SAM" id="Phobius"/>
    </source>
</evidence>
<feature type="transmembrane region" description="Helical" evidence="7">
    <location>
        <begin position="207"/>
        <end position="226"/>
    </location>
</feature>
<feature type="transmembrane region" description="Helical" evidence="7">
    <location>
        <begin position="106"/>
        <end position="124"/>
    </location>
</feature>
<feature type="transmembrane region" description="Helical" evidence="7">
    <location>
        <begin position="332"/>
        <end position="355"/>
    </location>
</feature>
<comment type="similarity">
    <text evidence="2">Belongs to the major facilitator superfamily.</text>
</comment>
<feature type="signal peptide" evidence="8">
    <location>
        <begin position="1"/>
        <end position="28"/>
    </location>
</feature>
<dbReference type="PANTHER" id="PTHR23514">
    <property type="entry name" value="BYPASS OF STOP CODON PROTEIN 6"/>
    <property type="match status" value="1"/>
</dbReference>
<dbReference type="GO" id="GO:0005886">
    <property type="term" value="C:plasma membrane"/>
    <property type="evidence" value="ECO:0007669"/>
    <property type="project" value="UniProtKB-SubCell"/>
</dbReference>
<keyword evidence="3" id="KW-0813">Transport</keyword>
<feature type="domain" description="Major facilitator superfamily (MFS) profile" evidence="9">
    <location>
        <begin position="12"/>
        <end position="386"/>
    </location>
</feature>
<feature type="transmembrane region" description="Helical" evidence="7">
    <location>
        <begin position="275"/>
        <end position="293"/>
    </location>
</feature>
<dbReference type="AlphaFoldDB" id="A0A1C6FWI4"/>
<evidence type="ECO:0000256" key="4">
    <source>
        <dbReference type="ARBA" id="ARBA00022692"/>
    </source>
</evidence>
<evidence type="ECO:0000313" key="10">
    <source>
        <dbReference type="EMBL" id="SCJ37164.1"/>
    </source>
</evidence>
<protein>
    <submittedName>
        <fullName evidence="10">Putative transporter</fullName>
    </submittedName>
</protein>
<name>A0A1C6FWI4_9FIRM</name>
<dbReference type="InterPro" id="IPR011701">
    <property type="entry name" value="MFS"/>
</dbReference>
<dbReference type="EMBL" id="FMHG01000001">
    <property type="protein sequence ID" value="SCJ37164.1"/>
    <property type="molecule type" value="Genomic_DNA"/>
</dbReference>
<evidence type="ECO:0000256" key="3">
    <source>
        <dbReference type="ARBA" id="ARBA00022448"/>
    </source>
</evidence>
<evidence type="ECO:0000256" key="2">
    <source>
        <dbReference type="ARBA" id="ARBA00008335"/>
    </source>
</evidence>
<dbReference type="GO" id="GO:0022857">
    <property type="term" value="F:transmembrane transporter activity"/>
    <property type="evidence" value="ECO:0007669"/>
    <property type="project" value="InterPro"/>
</dbReference>
<evidence type="ECO:0000256" key="8">
    <source>
        <dbReference type="SAM" id="SignalP"/>
    </source>
</evidence>
<organism evidence="10">
    <name type="scientific">uncultured Anaerotruncus sp</name>
    <dbReference type="NCBI Taxonomy" id="905011"/>
    <lineage>
        <taxon>Bacteria</taxon>
        <taxon>Bacillati</taxon>
        <taxon>Bacillota</taxon>
        <taxon>Clostridia</taxon>
        <taxon>Eubacteriales</taxon>
        <taxon>Oscillospiraceae</taxon>
        <taxon>Anaerotruncus</taxon>
        <taxon>environmental samples</taxon>
    </lineage>
</organism>
<evidence type="ECO:0000256" key="6">
    <source>
        <dbReference type="ARBA" id="ARBA00023136"/>
    </source>
</evidence>
<feature type="transmembrane region" description="Helical" evidence="7">
    <location>
        <begin position="165"/>
        <end position="186"/>
    </location>
</feature>
<feature type="transmembrane region" description="Helical" evidence="7">
    <location>
        <begin position="44"/>
        <end position="66"/>
    </location>
</feature>
<keyword evidence="6 7" id="KW-0472">Membrane</keyword>
<evidence type="ECO:0000256" key="5">
    <source>
        <dbReference type="ARBA" id="ARBA00022989"/>
    </source>
</evidence>
<proteinExistence type="inferred from homology"/>
<dbReference type="InterPro" id="IPR051788">
    <property type="entry name" value="MFS_Transporter"/>
</dbReference>
<keyword evidence="4 7" id="KW-0812">Transmembrane</keyword>
<evidence type="ECO:0000256" key="1">
    <source>
        <dbReference type="ARBA" id="ARBA00004651"/>
    </source>
</evidence>
<feature type="transmembrane region" description="Helical" evidence="7">
    <location>
        <begin position="246"/>
        <end position="268"/>
    </location>
</feature>
<gene>
    <name evidence="10" type="ORF">SAMEA3545359_00129</name>
</gene>
<feature type="transmembrane region" description="Helical" evidence="7">
    <location>
        <begin position="361"/>
        <end position="381"/>
    </location>
</feature>
<dbReference type="SUPFAM" id="SSF103473">
    <property type="entry name" value="MFS general substrate transporter"/>
    <property type="match status" value="1"/>
</dbReference>
<feature type="transmembrane region" description="Helical" evidence="7">
    <location>
        <begin position="78"/>
        <end position="100"/>
    </location>
</feature>
<accession>A0A1C6FWI4</accession>
<comment type="subcellular location">
    <subcellularLocation>
        <location evidence="1">Cell membrane</location>
        <topology evidence="1">Multi-pass membrane protein</topology>
    </subcellularLocation>
</comment>
<dbReference type="PROSITE" id="PS51257">
    <property type="entry name" value="PROKAR_LIPOPROTEIN"/>
    <property type="match status" value="1"/>
</dbReference>
<evidence type="ECO:0000259" key="9">
    <source>
        <dbReference type="PROSITE" id="PS50850"/>
    </source>
</evidence>